<evidence type="ECO:0000259" key="3">
    <source>
        <dbReference type="PROSITE" id="PS51286"/>
    </source>
</evidence>
<dbReference type="InterPro" id="IPR013579">
    <property type="entry name" value="FAST_2"/>
</dbReference>
<evidence type="ECO:0000256" key="1">
    <source>
        <dbReference type="ARBA" id="ARBA00004173"/>
    </source>
</evidence>
<dbReference type="GO" id="GO:0035770">
    <property type="term" value="C:ribonucleoprotein granule"/>
    <property type="evidence" value="ECO:0007669"/>
    <property type="project" value="TreeGrafter"/>
</dbReference>
<protein>
    <recommendedName>
        <fullName evidence="3">RAP domain-containing protein</fullName>
    </recommendedName>
</protein>
<comment type="subcellular location">
    <subcellularLocation>
        <location evidence="1">Mitochondrion</location>
    </subcellularLocation>
</comment>
<dbReference type="PANTHER" id="PTHR21228:SF9">
    <property type="entry name" value="FAST KINASE DOMAIN-CONTAINING PROTEIN 3, MITOCHONDRIAL"/>
    <property type="match status" value="1"/>
</dbReference>
<dbReference type="Proteomes" id="UP001142489">
    <property type="component" value="Unassembled WGS sequence"/>
</dbReference>
<reference evidence="4" key="1">
    <citation type="journal article" date="2023" name="DNA Res.">
        <title>Chromosome-level genome assembly of Phrynocephalus forsythii using third-generation DNA sequencing and Hi-C analysis.</title>
        <authorList>
            <person name="Qi Y."/>
            <person name="Zhao W."/>
            <person name="Zhao Y."/>
            <person name="Niu C."/>
            <person name="Cao S."/>
            <person name="Zhang Y."/>
        </authorList>
    </citation>
    <scope>NUCLEOTIDE SEQUENCE</scope>
    <source>
        <tissue evidence="4">Muscle</tissue>
    </source>
</reference>
<comment type="caution">
    <text evidence="4">The sequence shown here is derived from an EMBL/GenBank/DDBJ whole genome shotgun (WGS) entry which is preliminary data.</text>
</comment>
<dbReference type="Pfam" id="PF08368">
    <property type="entry name" value="FAST_2"/>
    <property type="match status" value="1"/>
</dbReference>
<dbReference type="InterPro" id="IPR013584">
    <property type="entry name" value="RAP"/>
</dbReference>
<dbReference type="Pfam" id="PF06743">
    <property type="entry name" value="FAST_1"/>
    <property type="match status" value="1"/>
</dbReference>
<dbReference type="GO" id="GO:0005759">
    <property type="term" value="C:mitochondrial matrix"/>
    <property type="evidence" value="ECO:0007669"/>
    <property type="project" value="TreeGrafter"/>
</dbReference>
<keyword evidence="2" id="KW-0496">Mitochondrion</keyword>
<organism evidence="4 5">
    <name type="scientific">Phrynocephalus forsythii</name>
    <dbReference type="NCBI Taxonomy" id="171643"/>
    <lineage>
        <taxon>Eukaryota</taxon>
        <taxon>Metazoa</taxon>
        <taxon>Chordata</taxon>
        <taxon>Craniata</taxon>
        <taxon>Vertebrata</taxon>
        <taxon>Euteleostomi</taxon>
        <taxon>Lepidosauria</taxon>
        <taxon>Squamata</taxon>
        <taxon>Bifurcata</taxon>
        <taxon>Unidentata</taxon>
        <taxon>Episquamata</taxon>
        <taxon>Toxicofera</taxon>
        <taxon>Iguania</taxon>
        <taxon>Acrodonta</taxon>
        <taxon>Agamidae</taxon>
        <taxon>Agaminae</taxon>
        <taxon>Phrynocephalus</taxon>
    </lineage>
</organism>
<dbReference type="GO" id="GO:0003723">
    <property type="term" value="F:RNA binding"/>
    <property type="evidence" value="ECO:0007669"/>
    <property type="project" value="TreeGrafter"/>
</dbReference>
<evidence type="ECO:0000313" key="5">
    <source>
        <dbReference type="Proteomes" id="UP001142489"/>
    </source>
</evidence>
<dbReference type="PROSITE" id="PS51286">
    <property type="entry name" value="RAP"/>
    <property type="match status" value="1"/>
</dbReference>
<dbReference type="PANTHER" id="PTHR21228">
    <property type="entry name" value="FAST LEU-RICH DOMAIN-CONTAINING"/>
    <property type="match status" value="1"/>
</dbReference>
<dbReference type="GO" id="GO:0000963">
    <property type="term" value="P:mitochondrial RNA processing"/>
    <property type="evidence" value="ECO:0007669"/>
    <property type="project" value="TreeGrafter"/>
</dbReference>
<gene>
    <name evidence="4" type="ORF">JRQ81_011346</name>
</gene>
<dbReference type="AlphaFoldDB" id="A0A9Q0Y3E5"/>
<dbReference type="Pfam" id="PF08373">
    <property type="entry name" value="RAP"/>
    <property type="match status" value="1"/>
</dbReference>
<accession>A0A9Q0Y3E5</accession>
<dbReference type="InterPro" id="IPR050870">
    <property type="entry name" value="FAST_kinase"/>
</dbReference>
<evidence type="ECO:0000313" key="4">
    <source>
        <dbReference type="EMBL" id="KAJ7338355.1"/>
    </source>
</evidence>
<dbReference type="OrthoDB" id="9985850at2759"/>
<dbReference type="InterPro" id="IPR010622">
    <property type="entry name" value="FAST_Leu-rich"/>
</dbReference>
<keyword evidence="5" id="KW-1185">Reference proteome</keyword>
<evidence type="ECO:0000256" key="2">
    <source>
        <dbReference type="ARBA" id="ARBA00023128"/>
    </source>
</evidence>
<dbReference type="SMART" id="SM00952">
    <property type="entry name" value="RAP"/>
    <property type="match status" value="1"/>
</dbReference>
<feature type="domain" description="RAP" evidence="3">
    <location>
        <begin position="589"/>
        <end position="647"/>
    </location>
</feature>
<dbReference type="GO" id="GO:0044528">
    <property type="term" value="P:regulation of mitochondrial mRNA stability"/>
    <property type="evidence" value="ECO:0007669"/>
    <property type="project" value="InterPro"/>
</dbReference>
<name>A0A9Q0Y3E5_9SAUR</name>
<dbReference type="EMBL" id="JAPFRF010000003">
    <property type="protein sequence ID" value="KAJ7338355.1"/>
    <property type="molecule type" value="Genomic_DNA"/>
</dbReference>
<proteinExistence type="predicted"/>
<sequence>MASMKFRYFQACTFRIQACRQFLTGSIALTCFAHPGRRFGLCCWSCGSSVLQTTGSVTGFPSMFSKNYHMELRTPISVLGIMHFHGVASNDLKSEDKWIDEQMFLKELNSCSSYKDIFKFIHSLGSLSDTMVASVLQWLCDDRLGKGKMNPEDVKEHEVFRSLCFQLEQESTSLSDSVLVNSLSALIKLHVDPCSTLMVRLVSESQERLDKGRMTIRNLCILGEALLILKGPDYALLEQILNQLQSTNREDWEADEVVMVYRFLKVGVKRKSRDLLDKMNNVAFAQVSEFGPKETSAVLNALVELNQTQALSLVIKLCKHSTLHVPHFTDEELVNVLEAFIHFGHNDRFFIGALERHVSNRAFTMHPNAVLAVMRFCSRKHILSKVIFDAVAERFVNDADSFPTAQIAEVMVPFGKLNYSPPNAPSLFQKLEMILSSRFAQFQPHVLLNLLHSCTLIERYPLNFLAKVFRPYFLQQLQAGSPCLKIVRSQLTQLYLTVTLECPSYKGPKLLPKYRVRSFLTPGCSLESLAITPFSNRVKDGLVDLLGSRSYFGAHVLTPYGYTLDVEIKLDEEGLVLTANSNEEVWQRIALCIDDQERFCFNSHNLLGREAIKQRHLRLLGYEVVQIPFFEFKQLKSRKEVQEYLHKKIFSS</sequence>